<gene>
    <name evidence="1" type="ORF">ACJ8NA_26065</name>
</gene>
<protein>
    <submittedName>
        <fullName evidence="1">PAAR domain-containing protein</fullName>
    </submittedName>
</protein>
<evidence type="ECO:0000313" key="1">
    <source>
        <dbReference type="EMBL" id="MFL9002094.1"/>
    </source>
</evidence>
<keyword evidence="2" id="KW-1185">Reference proteome</keyword>
<dbReference type="Gene3D" id="2.60.200.60">
    <property type="match status" value="1"/>
</dbReference>
<dbReference type="EMBL" id="JBJNUY010000013">
    <property type="protein sequence ID" value="MFL9002094.1"/>
    <property type="molecule type" value="Genomic_DNA"/>
</dbReference>
<dbReference type="CDD" id="cd14744">
    <property type="entry name" value="PAAR_CT_2"/>
    <property type="match status" value="1"/>
</dbReference>
<comment type="caution">
    <text evidence="1">The sequence shown here is derived from an EMBL/GenBank/DDBJ whole genome shotgun (WGS) entry which is preliminary data.</text>
</comment>
<reference evidence="1 2" key="1">
    <citation type="submission" date="2024-12" db="EMBL/GenBank/DDBJ databases">
        <title>Pseudomonas species isolated from Lotus nodules promote plant growth.</title>
        <authorList>
            <person name="Yu Y.-H."/>
            <person name="Kurtenbach J."/>
            <person name="Crosbie D."/>
            <person name="Brachmann A."/>
            <person name="Marin M."/>
        </authorList>
    </citation>
    <scope>NUCLEOTIDE SEQUENCE [LARGE SCALE GENOMIC DNA]</scope>
    <source>
        <strain evidence="1 2">PLb11B</strain>
    </source>
</reference>
<name>A0ABW8WB08_9PSED</name>
<accession>A0ABW8WB08</accession>
<dbReference type="InterPro" id="IPR008727">
    <property type="entry name" value="PAAR_motif"/>
</dbReference>
<sequence length="85" mass="9113">MKPVIRQGDTLHEYGGEVLEGLYECYGKPVACQGHAVRCNLHGPTEIAEGSDLLHYDGRPAALDGHRCRCGCTLVSSMPDALVSS</sequence>
<evidence type="ECO:0000313" key="2">
    <source>
        <dbReference type="Proteomes" id="UP001628646"/>
    </source>
</evidence>
<proteinExistence type="predicted"/>
<dbReference type="RefSeq" id="WP_407801923.1">
    <property type="nucleotide sequence ID" value="NZ_JBJNUX010000018.1"/>
</dbReference>
<organism evidence="1 2">
    <name type="scientific">Pseudomonas azerbaijanorientalis</name>
    <dbReference type="NCBI Taxonomy" id="2842350"/>
    <lineage>
        <taxon>Bacteria</taxon>
        <taxon>Pseudomonadati</taxon>
        <taxon>Pseudomonadota</taxon>
        <taxon>Gammaproteobacteria</taxon>
        <taxon>Pseudomonadales</taxon>
        <taxon>Pseudomonadaceae</taxon>
        <taxon>Pseudomonas</taxon>
    </lineage>
</organism>
<dbReference type="Pfam" id="PF05488">
    <property type="entry name" value="PAAR_motif"/>
    <property type="match status" value="1"/>
</dbReference>
<dbReference type="Proteomes" id="UP001628646">
    <property type="component" value="Unassembled WGS sequence"/>
</dbReference>